<organism evidence="2 3">
    <name type="scientific">Cellulophaga fucicola</name>
    <dbReference type="NCBI Taxonomy" id="76595"/>
    <lineage>
        <taxon>Bacteria</taxon>
        <taxon>Pseudomonadati</taxon>
        <taxon>Bacteroidota</taxon>
        <taxon>Flavobacteriia</taxon>
        <taxon>Flavobacteriales</taxon>
        <taxon>Flavobacteriaceae</taxon>
        <taxon>Cellulophaga</taxon>
    </lineage>
</organism>
<keyword evidence="1" id="KW-0472">Membrane</keyword>
<sequence>MKNLTYFKATETGFIYFSLKQKILSVFCILLMLFGSVFNFYYNNNALGQYAIIYRIMSIVVPLFWLYGASTKIEINIKNNHLITSHYMGLLKKKFNLDVFKGFYVLRQSSYFIYTSTQLSMAFKVNDKLNNIPVENMRNTVKLNSLKLEITAILNNG</sequence>
<evidence type="ECO:0000313" key="2">
    <source>
        <dbReference type="EMBL" id="SFW47860.1"/>
    </source>
</evidence>
<dbReference type="RefSeq" id="WP_139254305.1">
    <property type="nucleotide sequence ID" value="NZ_FPIY01000002.1"/>
</dbReference>
<keyword evidence="3" id="KW-1185">Reference proteome</keyword>
<evidence type="ECO:0000313" key="3">
    <source>
        <dbReference type="Proteomes" id="UP000183257"/>
    </source>
</evidence>
<evidence type="ECO:0000256" key="1">
    <source>
        <dbReference type="SAM" id="Phobius"/>
    </source>
</evidence>
<protein>
    <submittedName>
        <fullName evidence="2">Uncharacterized protein</fullName>
    </submittedName>
</protein>
<name>A0A1K1PJQ9_9FLAO</name>
<dbReference type="AlphaFoldDB" id="A0A1K1PJQ9"/>
<dbReference type="EMBL" id="FPIY01000002">
    <property type="protein sequence ID" value="SFW47860.1"/>
    <property type="molecule type" value="Genomic_DNA"/>
</dbReference>
<keyword evidence="1" id="KW-0812">Transmembrane</keyword>
<proteinExistence type="predicted"/>
<dbReference type="STRING" id="76595.SAMN05660313_01938"/>
<gene>
    <name evidence="2" type="ORF">SAMN05660313_01938</name>
</gene>
<keyword evidence="1" id="KW-1133">Transmembrane helix</keyword>
<reference evidence="3" key="1">
    <citation type="submission" date="2016-11" db="EMBL/GenBank/DDBJ databases">
        <authorList>
            <person name="Varghese N."/>
            <person name="Submissions S."/>
        </authorList>
    </citation>
    <scope>NUCLEOTIDE SEQUENCE [LARGE SCALE GENOMIC DNA]</scope>
    <source>
        <strain evidence="3">DSM 24786</strain>
    </source>
</reference>
<accession>A0A1K1PJQ9</accession>
<dbReference type="Proteomes" id="UP000183257">
    <property type="component" value="Unassembled WGS sequence"/>
</dbReference>
<feature type="transmembrane region" description="Helical" evidence="1">
    <location>
        <begin position="48"/>
        <end position="68"/>
    </location>
</feature>
<feature type="transmembrane region" description="Helical" evidence="1">
    <location>
        <begin position="23"/>
        <end position="42"/>
    </location>
</feature>